<comment type="caution">
    <text evidence="3">The sequence shown here is derived from an EMBL/GenBank/DDBJ whole genome shotgun (WGS) entry which is preliminary data.</text>
</comment>
<sequence length="567" mass="62391">MQIFSPLNQLVSQPVPGSSAWDSEPERETDTRFDTCFSEMLSADDNVDNDACSRASQQTSETMKADEPDTKQEYFSPATEHDEAQLRENVAGSDAPWEAHDQSLPETSAMSEDELSKLLDQFLGLIRSRSGESVADIQSGPTGLNHRSSENVGSFQPYFLAGKKQQGQGVVEEFSELKDALRQLGQRFANKDLDALSGHELARQMRSMSVSAEDVAAIKDMLRKVLGRDGEGMLYPGGQLANEQAVSETGVGEAFPAERQALRSLFNDKVHMDPAPRQETPRHGKGTEEQQRFSLGKSNVVEKTSSSESAGQTRVGDQDEQQRFFLGKSNVVEKTSSSESAAQVRVGEFQGENAGLTGRKPGSSDQETSRDSGFAGSKDHTAKVADTTSRSETLFARALLEGEASDQSRITNRSNVSRHVLEQVQQGAFRTLGQGKKQLSLQLNPADLGTVNVILQVKGKEVNAILKTSHEDTSRILGEHMVQLKDHLEKQGLKVVRLEVQNQMASNDQSGQWSSGSEHNQSRERYEADMRELRWRSLRSEGEVLARDVQTGEHTVNVSPRGVDFFA</sequence>
<feature type="compositionally biased region" description="Polar residues" evidence="1">
    <location>
        <begin position="332"/>
        <end position="341"/>
    </location>
</feature>
<dbReference type="RefSeq" id="WP_069857471.1">
    <property type="nucleotide sequence ID" value="NZ_BDFE01000008.1"/>
</dbReference>
<protein>
    <recommendedName>
        <fullName evidence="2">Flagellar hook-length control protein-like C-terminal domain-containing protein</fullName>
    </recommendedName>
</protein>
<feature type="compositionally biased region" description="Basic and acidic residues" evidence="1">
    <location>
        <begin position="268"/>
        <end position="291"/>
    </location>
</feature>
<feature type="compositionally biased region" description="Basic and acidic residues" evidence="1">
    <location>
        <begin position="63"/>
        <end position="72"/>
    </location>
</feature>
<feature type="compositionally biased region" description="Polar residues" evidence="1">
    <location>
        <begin position="1"/>
        <end position="16"/>
    </location>
</feature>
<proteinExistence type="predicted"/>
<feature type="domain" description="Flagellar hook-length control protein-like C-terminal" evidence="2">
    <location>
        <begin position="430"/>
        <end position="508"/>
    </location>
</feature>
<feature type="compositionally biased region" description="Polar residues" evidence="1">
    <location>
        <begin position="505"/>
        <end position="519"/>
    </location>
</feature>
<evidence type="ECO:0000256" key="1">
    <source>
        <dbReference type="SAM" id="MobiDB-lite"/>
    </source>
</evidence>
<dbReference type="AlphaFoldDB" id="A0A194ACZ2"/>
<accession>A0A194ACZ2</accession>
<dbReference type="Gene3D" id="3.30.750.140">
    <property type="match status" value="1"/>
</dbReference>
<feature type="region of interest" description="Disordered" evidence="1">
    <location>
        <begin position="268"/>
        <end position="388"/>
    </location>
</feature>
<reference evidence="4" key="1">
    <citation type="submission" date="2016-06" db="EMBL/GenBank/DDBJ databases">
        <title>Draft genome sequence of Desulfoplanes formicivorans strain Pf12B.</title>
        <authorList>
            <person name="Watanabe M."/>
            <person name="Kojima H."/>
            <person name="Fukui M."/>
        </authorList>
    </citation>
    <scope>NUCLEOTIDE SEQUENCE [LARGE SCALE GENOMIC DNA]</scope>
    <source>
        <strain evidence="4">Pf12B</strain>
    </source>
</reference>
<dbReference type="InterPro" id="IPR038610">
    <property type="entry name" value="FliK-like_C_sf"/>
</dbReference>
<feature type="region of interest" description="Disordered" evidence="1">
    <location>
        <begin position="1"/>
        <end position="32"/>
    </location>
</feature>
<evidence type="ECO:0000313" key="3">
    <source>
        <dbReference type="EMBL" id="GAU07977.1"/>
    </source>
</evidence>
<dbReference type="InterPro" id="IPR021136">
    <property type="entry name" value="Flagellar_hook_control-like_C"/>
</dbReference>
<evidence type="ECO:0000259" key="2">
    <source>
        <dbReference type="Pfam" id="PF02120"/>
    </source>
</evidence>
<dbReference type="CDD" id="cd17470">
    <property type="entry name" value="T3SS_Flik_C"/>
    <property type="match status" value="1"/>
</dbReference>
<keyword evidence="4" id="KW-1185">Reference proteome</keyword>
<name>A0A194ACZ2_9BACT</name>
<dbReference type="STRING" id="1592317.DPF_0676"/>
<feature type="region of interest" description="Disordered" evidence="1">
    <location>
        <begin position="131"/>
        <end position="150"/>
    </location>
</feature>
<dbReference type="EMBL" id="BDFE01000008">
    <property type="protein sequence ID" value="GAU07977.1"/>
    <property type="molecule type" value="Genomic_DNA"/>
</dbReference>
<organism evidence="3 4">
    <name type="scientific">Desulfoplanes formicivorans</name>
    <dbReference type="NCBI Taxonomy" id="1592317"/>
    <lineage>
        <taxon>Bacteria</taxon>
        <taxon>Pseudomonadati</taxon>
        <taxon>Thermodesulfobacteriota</taxon>
        <taxon>Desulfovibrionia</taxon>
        <taxon>Desulfovibrionales</taxon>
        <taxon>Desulfoplanaceae</taxon>
        <taxon>Desulfoplanes</taxon>
    </lineage>
</organism>
<gene>
    <name evidence="3" type="ORF">DPF_0676</name>
</gene>
<feature type="compositionally biased region" description="Polar residues" evidence="1">
    <location>
        <begin position="139"/>
        <end position="150"/>
    </location>
</feature>
<dbReference type="Pfam" id="PF02120">
    <property type="entry name" value="Flg_hook"/>
    <property type="match status" value="1"/>
</dbReference>
<dbReference type="Proteomes" id="UP000095200">
    <property type="component" value="Unassembled WGS sequence"/>
</dbReference>
<feature type="region of interest" description="Disordered" evidence="1">
    <location>
        <begin position="44"/>
        <end position="112"/>
    </location>
</feature>
<feature type="region of interest" description="Disordered" evidence="1">
    <location>
        <begin position="505"/>
        <end position="526"/>
    </location>
</feature>
<feature type="compositionally biased region" description="Polar residues" evidence="1">
    <location>
        <begin position="292"/>
        <end position="312"/>
    </location>
</feature>
<dbReference type="OrthoDB" id="5468982at2"/>
<evidence type="ECO:0000313" key="4">
    <source>
        <dbReference type="Proteomes" id="UP000095200"/>
    </source>
</evidence>